<evidence type="ECO:0008006" key="2">
    <source>
        <dbReference type="Google" id="ProtNLM"/>
    </source>
</evidence>
<gene>
    <name evidence="1" type="ORF">Tci_673932</name>
</gene>
<accession>A0A699KM50</accession>
<evidence type="ECO:0000313" key="1">
    <source>
        <dbReference type="EMBL" id="GFB01961.1"/>
    </source>
</evidence>
<feature type="non-terminal residue" evidence="1">
    <location>
        <position position="89"/>
    </location>
</feature>
<comment type="caution">
    <text evidence="1">The sequence shown here is derived from an EMBL/GenBank/DDBJ whole genome shotgun (WGS) entry which is preliminary data.</text>
</comment>
<reference evidence="1" key="1">
    <citation type="journal article" date="2019" name="Sci. Rep.">
        <title>Draft genome of Tanacetum cinerariifolium, the natural source of mosquito coil.</title>
        <authorList>
            <person name="Yamashiro T."/>
            <person name="Shiraishi A."/>
            <person name="Satake H."/>
            <person name="Nakayama K."/>
        </authorList>
    </citation>
    <scope>NUCLEOTIDE SEQUENCE</scope>
</reference>
<organism evidence="1">
    <name type="scientific">Tanacetum cinerariifolium</name>
    <name type="common">Dalmatian daisy</name>
    <name type="synonym">Chrysanthemum cinerariifolium</name>
    <dbReference type="NCBI Taxonomy" id="118510"/>
    <lineage>
        <taxon>Eukaryota</taxon>
        <taxon>Viridiplantae</taxon>
        <taxon>Streptophyta</taxon>
        <taxon>Embryophyta</taxon>
        <taxon>Tracheophyta</taxon>
        <taxon>Spermatophyta</taxon>
        <taxon>Magnoliopsida</taxon>
        <taxon>eudicotyledons</taxon>
        <taxon>Gunneridae</taxon>
        <taxon>Pentapetalae</taxon>
        <taxon>asterids</taxon>
        <taxon>campanulids</taxon>
        <taxon>Asterales</taxon>
        <taxon>Asteraceae</taxon>
        <taxon>Asteroideae</taxon>
        <taxon>Anthemideae</taxon>
        <taxon>Anthemidinae</taxon>
        <taxon>Tanacetum</taxon>
    </lineage>
</organism>
<dbReference type="EMBL" id="BKCJ010534817">
    <property type="protein sequence ID" value="GFB01961.1"/>
    <property type="molecule type" value="Genomic_DNA"/>
</dbReference>
<sequence>MFTDEQPPDYSFSPRFDVYPDDFLEIKSDADNFYDDSFDSKGEKIKESELLIDELDLPCDILPYFEYDSFASQDFSRDDDLPLPDNEDK</sequence>
<protein>
    <recommendedName>
        <fullName evidence="2">Reverse transcriptase domain-containing protein</fullName>
    </recommendedName>
</protein>
<name>A0A699KM50_TANCI</name>
<dbReference type="AlphaFoldDB" id="A0A699KM50"/>
<proteinExistence type="predicted"/>